<dbReference type="EMBL" id="BLXT01001979">
    <property type="protein sequence ID" value="GFN90018.1"/>
    <property type="molecule type" value="Genomic_DNA"/>
</dbReference>
<sequence>MMTIVIVSDDDDAHDVDSNGASGGGEDDEIDDDDNDCGSRKNNDDARKVIHTGSQDHNARSASTKIEAFDKVIRQTLLFLWKRWFSGLFAWFLRLVRRWVPTTVRVRILLRHIVIFSSLLSCLVLSCLS</sequence>
<proteinExistence type="predicted"/>
<comment type="caution">
    <text evidence="2">The sequence shown here is derived from an EMBL/GenBank/DDBJ whole genome shotgun (WGS) entry which is preliminary data.</text>
</comment>
<accession>A0AAV3Z6L6</accession>
<evidence type="ECO:0008006" key="4">
    <source>
        <dbReference type="Google" id="ProtNLM"/>
    </source>
</evidence>
<keyword evidence="3" id="KW-1185">Reference proteome</keyword>
<evidence type="ECO:0000256" key="1">
    <source>
        <dbReference type="SAM" id="MobiDB-lite"/>
    </source>
</evidence>
<dbReference type="AlphaFoldDB" id="A0AAV3Z6L6"/>
<evidence type="ECO:0000313" key="2">
    <source>
        <dbReference type="EMBL" id="GFN90018.1"/>
    </source>
</evidence>
<name>A0AAV3Z6L6_9GAST</name>
<reference evidence="2 3" key="1">
    <citation type="journal article" date="2021" name="Elife">
        <title>Chloroplast acquisition without the gene transfer in kleptoplastic sea slugs, Plakobranchus ocellatus.</title>
        <authorList>
            <person name="Maeda T."/>
            <person name="Takahashi S."/>
            <person name="Yoshida T."/>
            <person name="Shimamura S."/>
            <person name="Takaki Y."/>
            <person name="Nagai Y."/>
            <person name="Toyoda A."/>
            <person name="Suzuki Y."/>
            <person name="Arimoto A."/>
            <person name="Ishii H."/>
            <person name="Satoh N."/>
            <person name="Nishiyama T."/>
            <person name="Hasebe M."/>
            <person name="Maruyama T."/>
            <person name="Minagawa J."/>
            <person name="Obokata J."/>
            <person name="Shigenobu S."/>
        </authorList>
    </citation>
    <scope>NUCLEOTIDE SEQUENCE [LARGE SCALE GENOMIC DNA]</scope>
</reference>
<evidence type="ECO:0000313" key="3">
    <source>
        <dbReference type="Proteomes" id="UP000735302"/>
    </source>
</evidence>
<organism evidence="2 3">
    <name type="scientific">Plakobranchus ocellatus</name>
    <dbReference type="NCBI Taxonomy" id="259542"/>
    <lineage>
        <taxon>Eukaryota</taxon>
        <taxon>Metazoa</taxon>
        <taxon>Spiralia</taxon>
        <taxon>Lophotrochozoa</taxon>
        <taxon>Mollusca</taxon>
        <taxon>Gastropoda</taxon>
        <taxon>Heterobranchia</taxon>
        <taxon>Euthyneura</taxon>
        <taxon>Panpulmonata</taxon>
        <taxon>Sacoglossa</taxon>
        <taxon>Placobranchoidea</taxon>
        <taxon>Plakobranchidae</taxon>
        <taxon>Plakobranchus</taxon>
    </lineage>
</organism>
<protein>
    <recommendedName>
        <fullName evidence="4">Caveolin</fullName>
    </recommendedName>
</protein>
<feature type="compositionally biased region" description="Acidic residues" evidence="1">
    <location>
        <begin position="25"/>
        <end position="36"/>
    </location>
</feature>
<gene>
    <name evidence="2" type="ORF">PoB_001652400</name>
</gene>
<dbReference type="Proteomes" id="UP000735302">
    <property type="component" value="Unassembled WGS sequence"/>
</dbReference>
<feature type="compositionally biased region" description="Basic and acidic residues" evidence="1">
    <location>
        <begin position="37"/>
        <end position="48"/>
    </location>
</feature>
<feature type="region of interest" description="Disordered" evidence="1">
    <location>
        <begin position="8"/>
        <end position="60"/>
    </location>
</feature>